<dbReference type="Proteomes" id="UP001234989">
    <property type="component" value="Chromosome 1"/>
</dbReference>
<reference evidence="1" key="1">
    <citation type="submission" date="2023-08" db="EMBL/GenBank/DDBJ databases">
        <title>A de novo genome assembly of Solanum verrucosum Schlechtendal, a Mexican diploid species geographically isolated from the other diploid A-genome species in potato relatives.</title>
        <authorList>
            <person name="Hosaka K."/>
        </authorList>
    </citation>
    <scope>NUCLEOTIDE SEQUENCE</scope>
    <source>
        <tissue evidence="1">Young leaves</tissue>
    </source>
</reference>
<sequence length="37" mass="4259">MMSKSHKHGGVGKISPRYFQPYQEILLNHPELGFMTV</sequence>
<dbReference type="AlphaFoldDB" id="A0AAF0T540"/>
<gene>
    <name evidence="1" type="ORF">MTR67_001507</name>
</gene>
<evidence type="ECO:0000313" key="1">
    <source>
        <dbReference type="EMBL" id="WMV08122.1"/>
    </source>
</evidence>
<dbReference type="EMBL" id="CP133612">
    <property type="protein sequence ID" value="WMV08122.1"/>
    <property type="molecule type" value="Genomic_DNA"/>
</dbReference>
<organism evidence="1 2">
    <name type="scientific">Solanum verrucosum</name>
    <dbReference type="NCBI Taxonomy" id="315347"/>
    <lineage>
        <taxon>Eukaryota</taxon>
        <taxon>Viridiplantae</taxon>
        <taxon>Streptophyta</taxon>
        <taxon>Embryophyta</taxon>
        <taxon>Tracheophyta</taxon>
        <taxon>Spermatophyta</taxon>
        <taxon>Magnoliopsida</taxon>
        <taxon>eudicotyledons</taxon>
        <taxon>Gunneridae</taxon>
        <taxon>Pentapetalae</taxon>
        <taxon>asterids</taxon>
        <taxon>lamiids</taxon>
        <taxon>Solanales</taxon>
        <taxon>Solanaceae</taxon>
        <taxon>Solanoideae</taxon>
        <taxon>Solaneae</taxon>
        <taxon>Solanum</taxon>
    </lineage>
</organism>
<accession>A0AAF0T540</accession>
<keyword evidence="2" id="KW-1185">Reference proteome</keyword>
<name>A0AAF0T540_SOLVR</name>
<evidence type="ECO:0000313" key="2">
    <source>
        <dbReference type="Proteomes" id="UP001234989"/>
    </source>
</evidence>
<protein>
    <submittedName>
        <fullName evidence="1">Uncharacterized protein</fullName>
    </submittedName>
</protein>
<proteinExistence type="predicted"/>